<dbReference type="AlphaFoldDB" id="A0A8H4CSY3"/>
<evidence type="ECO:0000313" key="1">
    <source>
        <dbReference type="EMBL" id="KAF3809563.1"/>
    </source>
</evidence>
<dbReference type="GeneID" id="69019966"/>
<reference evidence="1" key="1">
    <citation type="journal article" date="2020" name="Phytopathology">
        <title>Genome sequence and comparative analysis of Colletotrichum gloeosporioides isolated from Liriodendron leaves.</title>
        <authorList>
            <person name="Fu F.F."/>
            <person name="Hao Z."/>
            <person name="Wang P."/>
            <person name="Lu Y."/>
            <person name="Xue L.J."/>
            <person name="Wei G."/>
            <person name="Tian Y."/>
            <person name="Baishi H."/>
            <person name="Xu H."/>
            <person name="Shi J."/>
            <person name="Cheng T."/>
            <person name="Wang G."/>
            <person name="Yi Y."/>
            <person name="Chen J."/>
        </authorList>
    </citation>
    <scope>NUCLEOTIDE SEQUENCE</scope>
    <source>
        <strain evidence="1">Lc1</strain>
    </source>
</reference>
<organism evidence="1 2">
    <name type="scientific">Colletotrichum gloeosporioides</name>
    <name type="common">Anthracnose fungus</name>
    <name type="synonym">Glomerella cingulata</name>
    <dbReference type="NCBI Taxonomy" id="474922"/>
    <lineage>
        <taxon>Eukaryota</taxon>
        <taxon>Fungi</taxon>
        <taxon>Dikarya</taxon>
        <taxon>Ascomycota</taxon>
        <taxon>Pezizomycotina</taxon>
        <taxon>Sordariomycetes</taxon>
        <taxon>Hypocreomycetidae</taxon>
        <taxon>Glomerellales</taxon>
        <taxon>Glomerellaceae</taxon>
        <taxon>Colletotrichum</taxon>
        <taxon>Colletotrichum gloeosporioides species complex</taxon>
    </lineage>
</organism>
<name>A0A8H4CSY3_COLGL</name>
<dbReference type="Proteomes" id="UP000613401">
    <property type="component" value="Unassembled WGS sequence"/>
</dbReference>
<accession>A0A8H4CSY3</accession>
<dbReference type="EMBL" id="WVTB01000016">
    <property type="protein sequence ID" value="KAF3809563.1"/>
    <property type="molecule type" value="Genomic_DNA"/>
</dbReference>
<sequence length="122" mass="13733">MPHTSAKRESSQYLLQPHITKASMPIRDASPRGDAGQKKLLDRHGIEQKCGGQPGRSQLKALYDALVFNRTRPRRVKSNDSTQSKRLLGLLRDAEMLGTISHEDVSTWSGYNTEIDFRLLAE</sequence>
<keyword evidence="2" id="KW-1185">Reference proteome</keyword>
<gene>
    <name evidence="1" type="ORF">GCG54_00012848</name>
</gene>
<protein>
    <submittedName>
        <fullName evidence="1">Uncharacterized protein</fullName>
    </submittedName>
</protein>
<proteinExistence type="predicted"/>
<reference evidence="1" key="2">
    <citation type="submission" date="2020-03" db="EMBL/GenBank/DDBJ databases">
        <authorList>
            <person name="Fu F.-F."/>
            <person name="Chen J."/>
        </authorList>
    </citation>
    <scope>NUCLEOTIDE SEQUENCE</scope>
    <source>
        <strain evidence="1">Lc1</strain>
    </source>
</reference>
<comment type="caution">
    <text evidence="1">The sequence shown here is derived from an EMBL/GenBank/DDBJ whole genome shotgun (WGS) entry which is preliminary data.</text>
</comment>
<evidence type="ECO:0000313" key="2">
    <source>
        <dbReference type="Proteomes" id="UP000613401"/>
    </source>
</evidence>
<dbReference type="RefSeq" id="XP_045268722.1">
    <property type="nucleotide sequence ID" value="XM_045412716.1"/>
</dbReference>